<reference evidence="2 3" key="1">
    <citation type="journal article" date="2018" name="BMC Genomics">
        <title>Genomic comparison of Trypanosoma conorhini and Trypanosoma rangeli to Trypanosoma cruzi strains of high and low virulence.</title>
        <authorList>
            <person name="Bradwell K.R."/>
            <person name="Koparde V.N."/>
            <person name="Matveyev A.V."/>
            <person name="Serrano M.G."/>
            <person name="Alves J.M."/>
            <person name="Parikh H."/>
            <person name="Huang B."/>
            <person name="Lee V."/>
            <person name="Espinosa-Alvarez O."/>
            <person name="Ortiz P.A."/>
            <person name="Costa-Martins A.G."/>
            <person name="Teixeira M.M."/>
            <person name="Buck G.A."/>
        </authorList>
    </citation>
    <scope>NUCLEOTIDE SEQUENCE [LARGE SCALE GENOMIC DNA]</scope>
    <source>
        <strain evidence="2 3">025E</strain>
    </source>
</reference>
<name>A0A3R7NKL6_9TRYP</name>
<gene>
    <name evidence="2" type="ORF">Tco025E_08041</name>
</gene>
<dbReference type="OrthoDB" id="248437at2759"/>
<keyword evidence="1" id="KW-0732">Signal</keyword>
<proteinExistence type="predicted"/>
<dbReference type="AlphaFoldDB" id="A0A3R7NKL6"/>
<dbReference type="RefSeq" id="XP_029224965.1">
    <property type="nucleotide sequence ID" value="XM_029374898.1"/>
</dbReference>
<feature type="signal peptide" evidence="1">
    <location>
        <begin position="1"/>
        <end position="17"/>
    </location>
</feature>
<dbReference type="GeneID" id="40321652"/>
<evidence type="ECO:0000313" key="2">
    <source>
        <dbReference type="EMBL" id="RNF04033.1"/>
    </source>
</evidence>
<dbReference type="Proteomes" id="UP000284403">
    <property type="component" value="Unassembled WGS sequence"/>
</dbReference>
<sequence>MHVIAFLTFLFLPDGDSEERPLSCFIQALPAFHFCRLPASSTSFRSLFLVTCFCQNIWILRLRATITNAVHTSSARSEEVYLMSGARILPYVDTAPCQRNVIQARAMVRHEAEYNLGGKTAYEEKRRALLELQRKNMDEYNKFRDDISVARRELFLALASQNSNPSLRKRRRSPDTMVECEVLRFEGLLTESLGLELRLQCGEGQAKECADAAVVLEALQCTQEALHATRRRTEEINALRCVEQQQFAKLLAVKERVARGRLDKTRALEKILRETERTRHRSTLLNSLE</sequence>
<comment type="caution">
    <text evidence="2">The sequence shown here is derived from an EMBL/GenBank/DDBJ whole genome shotgun (WGS) entry which is preliminary data.</text>
</comment>
<dbReference type="EMBL" id="MKKU01000695">
    <property type="protein sequence ID" value="RNF04033.1"/>
    <property type="molecule type" value="Genomic_DNA"/>
</dbReference>
<protein>
    <recommendedName>
        <fullName evidence="4">Flagellar associated protein</fullName>
    </recommendedName>
</protein>
<keyword evidence="3" id="KW-1185">Reference proteome</keyword>
<organism evidence="2 3">
    <name type="scientific">Trypanosoma conorhini</name>
    <dbReference type="NCBI Taxonomy" id="83891"/>
    <lineage>
        <taxon>Eukaryota</taxon>
        <taxon>Discoba</taxon>
        <taxon>Euglenozoa</taxon>
        <taxon>Kinetoplastea</taxon>
        <taxon>Metakinetoplastina</taxon>
        <taxon>Trypanosomatida</taxon>
        <taxon>Trypanosomatidae</taxon>
        <taxon>Trypanosoma</taxon>
    </lineage>
</organism>
<feature type="chain" id="PRO_5018787593" description="Flagellar associated protein" evidence="1">
    <location>
        <begin position="18"/>
        <end position="289"/>
    </location>
</feature>
<evidence type="ECO:0008006" key="4">
    <source>
        <dbReference type="Google" id="ProtNLM"/>
    </source>
</evidence>
<accession>A0A3R7NKL6</accession>
<evidence type="ECO:0000313" key="3">
    <source>
        <dbReference type="Proteomes" id="UP000284403"/>
    </source>
</evidence>
<evidence type="ECO:0000256" key="1">
    <source>
        <dbReference type="SAM" id="SignalP"/>
    </source>
</evidence>